<evidence type="ECO:0000313" key="9">
    <source>
        <dbReference type="Proteomes" id="UP000024329"/>
    </source>
</evidence>
<dbReference type="Gene3D" id="2.40.128.260">
    <property type="entry name" value="Type IV secretion system, VirB10/TraB/TrbI"/>
    <property type="match status" value="1"/>
</dbReference>
<accession>A0A031JTU4</accession>
<dbReference type="EMBL" id="JFYZ01000018">
    <property type="protein sequence ID" value="EZP80228.1"/>
    <property type="molecule type" value="Genomic_DNA"/>
</dbReference>
<feature type="transmembrane region" description="Helical" evidence="7">
    <location>
        <begin position="63"/>
        <end position="83"/>
    </location>
</feature>
<dbReference type="RefSeq" id="WP_081799097.1">
    <property type="nucleotide sequence ID" value="NZ_JFYZ01000018.1"/>
</dbReference>
<dbReference type="InterPro" id="IPR042217">
    <property type="entry name" value="T4SS_VirB10/TrbI"/>
</dbReference>
<dbReference type="CDD" id="cd16429">
    <property type="entry name" value="VirB10"/>
    <property type="match status" value="1"/>
</dbReference>
<sequence length="430" mass="45135">MSAVNDKPDQASGAKHKSESDSASQREPASPDSNPTGSVPKVDPETLAIRGRPPRAIRFRREVIIAASMAAAIVLGGVAWIALKPQIYSRTLAEEDLARPQLAAPVDMFDALPKNYGDVPKLGPALPGDLGRPILRAQERGRETQAMPATKAAANAGRKIADQYADERSAAWRSPLLAAKGVAARQGSVPASQTREGQVESVPISNDGNGGPPAADRKVRFAENLDARSTANPHAVEAAASPYTLAAGSIIAASLITALNSDLPGAIIAQVTQNVFDSATGLHLLIPQGARLIGTYDSAVAYGQDRVLVVWQRLLLPDGGSLRLDNMPATDSAGRGGLSGKVDYHTGRLVKGMALGTLLGASTEMSISGDGELVRAIREATQTGSARAADEITRRNLEISPTITIRAGAPVHLLVRQDLIIEVPHEEMAR</sequence>
<evidence type="ECO:0000256" key="1">
    <source>
        <dbReference type="ARBA" id="ARBA00004167"/>
    </source>
</evidence>
<dbReference type="PATRIC" id="fig|158500.4.peg.3719"/>
<keyword evidence="5 7" id="KW-0472">Membrane</keyword>
<dbReference type="Pfam" id="PF03743">
    <property type="entry name" value="TrbI"/>
    <property type="match status" value="1"/>
</dbReference>
<evidence type="ECO:0000313" key="8">
    <source>
        <dbReference type="EMBL" id="EZP80228.1"/>
    </source>
</evidence>
<evidence type="ECO:0000256" key="5">
    <source>
        <dbReference type="ARBA" id="ARBA00023136"/>
    </source>
</evidence>
<evidence type="ECO:0000256" key="3">
    <source>
        <dbReference type="ARBA" id="ARBA00022692"/>
    </source>
</evidence>
<protein>
    <submittedName>
        <fullName evidence="8">Conjugal transfer protein TrbI</fullName>
    </submittedName>
</protein>
<feature type="compositionally biased region" description="Polar residues" evidence="6">
    <location>
        <begin position="21"/>
        <end position="37"/>
    </location>
</feature>
<evidence type="ECO:0000256" key="4">
    <source>
        <dbReference type="ARBA" id="ARBA00022989"/>
    </source>
</evidence>
<keyword evidence="3 7" id="KW-0812">Transmembrane</keyword>
<dbReference type="GO" id="GO:0016020">
    <property type="term" value="C:membrane"/>
    <property type="evidence" value="ECO:0007669"/>
    <property type="project" value="UniProtKB-SubCell"/>
</dbReference>
<organism evidence="8 9">
    <name type="scientific">Novosphingobium resinovorum</name>
    <dbReference type="NCBI Taxonomy" id="158500"/>
    <lineage>
        <taxon>Bacteria</taxon>
        <taxon>Pseudomonadati</taxon>
        <taxon>Pseudomonadota</taxon>
        <taxon>Alphaproteobacteria</taxon>
        <taxon>Sphingomonadales</taxon>
        <taxon>Sphingomonadaceae</taxon>
        <taxon>Novosphingobium</taxon>
    </lineage>
</organism>
<comment type="subcellular location">
    <subcellularLocation>
        <location evidence="1">Membrane</location>
        <topology evidence="1">Single-pass membrane protein</topology>
    </subcellularLocation>
</comment>
<evidence type="ECO:0000256" key="2">
    <source>
        <dbReference type="ARBA" id="ARBA00010265"/>
    </source>
</evidence>
<reference evidence="8 9" key="1">
    <citation type="submission" date="2014-03" db="EMBL/GenBank/DDBJ databases">
        <title>Whole genome sequence of Novosphingobium resinovorum KF1.</title>
        <authorList>
            <person name="Gan H.M."/>
            <person name="Gan H.Y."/>
            <person name="Chew T.H."/>
            <person name="Savka M.A."/>
        </authorList>
    </citation>
    <scope>NUCLEOTIDE SEQUENCE [LARGE SCALE GENOMIC DNA]</scope>
    <source>
        <strain evidence="8 9">KF1</strain>
    </source>
</reference>
<evidence type="ECO:0000256" key="6">
    <source>
        <dbReference type="SAM" id="MobiDB-lite"/>
    </source>
</evidence>
<comment type="caution">
    <text evidence="8">The sequence shown here is derived from an EMBL/GenBank/DDBJ whole genome shotgun (WGS) entry which is preliminary data.</text>
</comment>
<comment type="similarity">
    <text evidence="2">Belongs to the TrbI/VirB10 family.</text>
</comment>
<dbReference type="Proteomes" id="UP000024329">
    <property type="component" value="Unassembled WGS sequence"/>
</dbReference>
<dbReference type="InterPro" id="IPR005498">
    <property type="entry name" value="T4SS_VirB10/TraB/TrbI"/>
</dbReference>
<dbReference type="AlphaFoldDB" id="A0A031JTU4"/>
<evidence type="ECO:0000256" key="7">
    <source>
        <dbReference type="SAM" id="Phobius"/>
    </source>
</evidence>
<feature type="region of interest" description="Disordered" evidence="6">
    <location>
        <begin position="185"/>
        <end position="213"/>
    </location>
</feature>
<feature type="region of interest" description="Disordered" evidence="6">
    <location>
        <begin position="1"/>
        <end position="49"/>
    </location>
</feature>
<gene>
    <name evidence="8" type="ORF">BV97_03643</name>
</gene>
<keyword evidence="4 7" id="KW-1133">Transmembrane helix</keyword>
<dbReference type="eggNOG" id="COG2948">
    <property type="taxonomic scope" value="Bacteria"/>
</dbReference>
<proteinExistence type="inferred from homology"/>
<name>A0A031JTU4_9SPHN</name>